<evidence type="ECO:0000313" key="3">
    <source>
        <dbReference type="EMBL" id="CAG4962656.1"/>
    </source>
</evidence>
<dbReference type="AlphaFoldDB" id="A0A8S3WIT8"/>
<comment type="caution">
    <text evidence="3">The sequence shown here is derived from an EMBL/GenBank/DDBJ whole genome shotgun (WGS) entry which is preliminary data.</text>
</comment>
<feature type="region of interest" description="Disordered" evidence="2">
    <location>
        <begin position="247"/>
        <end position="266"/>
    </location>
</feature>
<evidence type="ECO:0000256" key="1">
    <source>
        <dbReference type="SAM" id="Coils"/>
    </source>
</evidence>
<dbReference type="Proteomes" id="UP000691718">
    <property type="component" value="Unassembled WGS sequence"/>
</dbReference>
<evidence type="ECO:0000256" key="2">
    <source>
        <dbReference type="SAM" id="MobiDB-lite"/>
    </source>
</evidence>
<feature type="coiled-coil region" evidence="1">
    <location>
        <begin position="142"/>
        <end position="186"/>
    </location>
</feature>
<proteinExistence type="predicted"/>
<protein>
    <submittedName>
        <fullName evidence="3">(apollo) hypothetical protein</fullName>
    </submittedName>
</protein>
<reference evidence="3" key="1">
    <citation type="submission" date="2021-04" db="EMBL/GenBank/DDBJ databases">
        <authorList>
            <person name="Tunstrom K."/>
        </authorList>
    </citation>
    <scope>NUCLEOTIDE SEQUENCE</scope>
</reference>
<sequence>MGNYQKFKRSWKCPTCTNITERRSRNDDTPVKVNCGDSSPFDVINMSSDNMQVNELPPSDFEHRGGKKQNISTFSLEELGKLLDDKLDTKLQNTRHSLDSDIKQEFNEVLMKLESEFFKITESLTGAICDLKRDISTLREKVQTLEQENIYVRKQVESEQNKPSNISHMETIIKELKQEINDKDQKALLNDIEIFGIPEVSSETPVHIMSTVANKLGGTLNDHDIVFAERVARHSSNLLQEVQTGNQNRIEARPRGRCAFSTPHHS</sequence>
<keyword evidence="4" id="KW-1185">Reference proteome</keyword>
<evidence type="ECO:0000313" key="4">
    <source>
        <dbReference type="Proteomes" id="UP000691718"/>
    </source>
</evidence>
<accession>A0A8S3WIT8</accession>
<dbReference type="OrthoDB" id="7490514at2759"/>
<dbReference type="EMBL" id="CAJQZP010000458">
    <property type="protein sequence ID" value="CAG4962656.1"/>
    <property type="molecule type" value="Genomic_DNA"/>
</dbReference>
<name>A0A8S3WIT8_PARAO</name>
<organism evidence="3 4">
    <name type="scientific">Parnassius apollo</name>
    <name type="common">Apollo butterfly</name>
    <name type="synonym">Papilio apollo</name>
    <dbReference type="NCBI Taxonomy" id="110799"/>
    <lineage>
        <taxon>Eukaryota</taxon>
        <taxon>Metazoa</taxon>
        <taxon>Ecdysozoa</taxon>
        <taxon>Arthropoda</taxon>
        <taxon>Hexapoda</taxon>
        <taxon>Insecta</taxon>
        <taxon>Pterygota</taxon>
        <taxon>Neoptera</taxon>
        <taxon>Endopterygota</taxon>
        <taxon>Lepidoptera</taxon>
        <taxon>Glossata</taxon>
        <taxon>Ditrysia</taxon>
        <taxon>Papilionoidea</taxon>
        <taxon>Papilionidae</taxon>
        <taxon>Parnassiinae</taxon>
        <taxon>Parnassini</taxon>
        <taxon>Parnassius</taxon>
        <taxon>Parnassius</taxon>
    </lineage>
</organism>
<keyword evidence="1" id="KW-0175">Coiled coil</keyword>
<gene>
    <name evidence="3" type="ORF">PAPOLLO_LOCUS6834</name>
</gene>